<dbReference type="EMBL" id="AP023367">
    <property type="protein sequence ID" value="BCJ92709.1"/>
    <property type="molecule type" value="Genomic_DNA"/>
</dbReference>
<dbReference type="SUPFAM" id="SSF52540">
    <property type="entry name" value="P-loop containing nucleoside triphosphate hydrolases"/>
    <property type="match status" value="1"/>
</dbReference>
<gene>
    <name evidence="1" type="ORF">acsn021_02780</name>
</gene>
<organism evidence="1 2">
    <name type="scientific">Anaerocolumna cellulosilytica</name>
    <dbReference type="NCBI Taxonomy" id="433286"/>
    <lineage>
        <taxon>Bacteria</taxon>
        <taxon>Bacillati</taxon>
        <taxon>Bacillota</taxon>
        <taxon>Clostridia</taxon>
        <taxon>Lachnospirales</taxon>
        <taxon>Lachnospiraceae</taxon>
        <taxon>Anaerocolumna</taxon>
    </lineage>
</organism>
<keyword evidence="2" id="KW-1185">Reference proteome</keyword>
<evidence type="ECO:0000313" key="2">
    <source>
        <dbReference type="Proteomes" id="UP000515561"/>
    </source>
</evidence>
<proteinExistence type="predicted"/>
<dbReference type="RefSeq" id="WP_184093763.1">
    <property type="nucleotide sequence ID" value="NZ_AP023367.1"/>
</dbReference>
<dbReference type="AlphaFoldDB" id="A0A6S6QUF8"/>
<reference evidence="1 2" key="1">
    <citation type="journal article" date="2016" name="Int. J. Syst. Evol. Microbiol.">
        <title>Descriptions of Anaerotaenia torta gen. nov., sp. nov. and Anaerocolumna cellulosilytica gen. nov., sp. nov. isolated from a methanogenic reactor of cattle waste.</title>
        <authorList>
            <person name="Uek A."/>
            <person name="Ohtaki Y."/>
            <person name="Kaku N."/>
            <person name="Ueki K."/>
        </authorList>
    </citation>
    <scope>NUCLEOTIDE SEQUENCE [LARGE SCALE GENOMIC DNA]</scope>
    <source>
        <strain evidence="1 2">SN021</strain>
    </source>
</reference>
<dbReference type="KEGG" id="acel:acsn021_02780"/>
<sequence>MEKEVLKIQKDTAFGVHNIANAYEKDWSSHQYNQAINIFKQILDMQKKAKCEYTDKEKNPAQAYRFHSNFNNILAFVGDRGTGKTSTMSNFAKLLSSKNENAFSNPSTKDTYESLFCHIKYHVLDTIDPSIFENEDSIIDVIIAEMFNVFRQKEDVGTFADKKEVVHSFEKVYADLRELAASPKERYKENVDNLEVVSSLAQAMNLQNDLFKLITSFLKYINQNGDDYFLIIPIDDIDMNINGANKLLEDLRKYLFIPNVIILFAINDEQMNQLIMQNNIRQYYSYINYINQSKDIHQNLQLDSELKNKTQKYVEKIIPYNRKVYMRQTHSDIMVELDDNTPETLYSVTSKLFYEKVGYCIATKKHFKHIIPKNLRGIVDILLTLYEMNDNEVHRQNNIQAIITYYLSYAKDNLSNYTDIELLKEIGLGDADSINRKLFINLCEKINDVADRSEDYTAIVQYKSKICDARVTYGDIISIYYTATKYLKNETKFLELVKLFYSLRLLKLKSQHAYAEIFYNLLGNDWLGSIFNDARNYNAFKEEINLGTDIILPELTIDKITLPPSFYNYVVEEEGLLKYIHRAGALNQYNKVSTSFEAIQNILDILEKEEVNSPNENQHLTEYIEEWQHVNEGLACFYSLLQQRVSQIARLTSWNSEQPSMLIEKETITNFTYSPFHIINYYFSDFYLEEQYTKDVSGDASLLELPSMFESIINMDVYFEFIRILRKRIQNKRFEKTDYKSKLKSSIELLNDSFNEAYSQFPTVLRPSIHLELPAYILNFVQINLDYNIEKEQVQKEHFANIVTSPPFALEKTVPPTAKKEKYMNDRKLAYNYINSSASRCSRNYQQGMKINLPAIKKTLSKKFDELLKYVTDVTQKTILENEISDYFDTITKNHTMNQDAMNFGEEQVFGERGRRIIRMFDEATNQLAE</sequence>
<protein>
    <submittedName>
        <fullName evidence="1">Uncharacterized protein</fullName>
    </submittedName>
</protein>
<dbReference type="Proteomes" id="UP000515561">
    <property type="component" value="Chromosome"/>
</dbReference>
<accession>A0A6S6QUF8</accession>
<name>A0A6S6QUF8_9FIRM</name>
<dbReference type="InterPro" id="IPR027417">
    <property type="entry name" value="P-loop_NTPase"/>
</dbReference>
<evidence type="ECO:0000313" key="1">
    <source>
        <dbReference type="EMBL" id="BCJ92709.1"/>
    </source>
</evidence>